<dbReference type="EMBL" id="CZCS02000008">
    <property type="protein sequence ID" value="VXD12149.1"/>
    <property type="molecule type" value="Genomic_DNA"/>
</dbReference>
<dbReference type="Proteomes" id="UP000182190">
    <property type="component" value="Unassembled WGS sequence"/>
</dbReference>
<proteinExistence type="predicted"/>
<keyword evidence="2" id="KW-1185">Reference proteome</keyword>
<dbReference type="AlphaFoldDB" id="A0A7Z9BIJ6"/>
<evidence type="ECO:0000313" key="2">
    <source>
        <dbReference type="Proteomes" id="UP000182190"/>
    </source>
</evidence>
<comment type="caution">
    <text evidence="1">The sequence shown here is derived from an EMBL/GenBank/DDBJ whole genome shotgun (WGS) entry which is preliminary data.</text>
</comment>
<name>A0A7Z9BIJ6_9CYAN</name>
<organism evidence="1 2">
    <name type="scientific">Planktothrix paucivesiculata PCC 9631</name>
    <dbReference type="NCBI Taxonomy" id="671071"/>
    <lineage>
        <taxon>Bacteria</taxon>
        <taxon>Bacillati</taxon>
        <taxon>Cyanobacteriota</taxon>
        <taxon>Cyanophyceae</taxon>
        <taxon>Oscillatoriophycideae</taxon>
        <taxon>Oscillatoriales</taxon>
        <taxon>Microcoleaceae</taxon>
        <taxon>Planktothrix</taxon>
    </lineage>
</organism>
<evidence type="ECO:0000313" key="1">
    <source>
        <dbReference type="EMBL" id="VXD12149.1"/>
    </source>
</evidence>
<gene>
    <name evidence="1" type="ORF">PL9631_1050019</name>
</gene>
<accession>A0A7Z9BIJ6</accession>
<sequence>MFFVEVLVFSFGRLYDKGNTAPAVILPLMPLGVDHSSMVWEPAAFDTVILPLMPLGVDHC</sequence>
<reference evidence="1" key="1">
    <citation type="submission" date="2019-10" db="EMBL/GenBank/DDBJ databases">
        <authorList>
            <consortium name="Genoscope - CEA"/>
            <person name="William W."/>
        </authorList>
    </citation>
    <scope>NUCLEOTIDE SEQUENCE [LARGE SCALE GENOMIC DNA]</scope>
    <source>
        <strain evidence="1">BBR_PRJEB10994</strain>
    </source>
</reference>
<protein>
    <submittedName>
        <fullName evidence="1">Uncharacterized protein</fullName>
    </submittedName>
</protein>